<dbReference type="InterPro" id="IPR006966">
    <property type="entry name" value="Peroxin-3"/>
</dbReference>
<protein>
    <submittedName>
        <fullName evidence="2">Peroxin</fullName>
    </submittedName>
</protein>
<dbReference type="GO" id="GO:0045046">
    <property type="term" value="P:protein import into peroxisome membrane"/>
    <property type="evidence" value="ECO:0007669"/>
    <property type="project" value="TreeGrafter"/>
</dbReference>
<dbReference type="EMBL" id="JANBPY010000484">
    <property type="protein sequence ID" value="KAJ1966636.1"/>
    <property type="molecule type" value="Genomic_DNA"/>
</dbReference>
<accession>A0A9W8AQK0</accession>
<keyword evidence="3" id="KW-1185">Reference proteome</keyword>
<comment type="caution">
    <text evidence="2">The sequence shown here is derived from an EMBL/GenBank/DDBJ whole genome shotgun (WGS) entry which is preliminary data.</text>
</comment>
<dbReference type="Pfam" id="PF04882">
    <property type="entry name" value="Peroxin-3"/>
    <property type="match status" value="1"/>
</dbReference>
<dbReference type="PANTHER" id="PTHR28080">
    <property type="entry name" value="PEROXISOMAL BIOGENESIS FACTOR 3"/>
    <property type="match status" value="1"/>
</dbReference>
<feature type="region of interest" description="Disordered" evidence="1">
    <location>
        <begin position="101"/>
        <end position="125"/>
    </location>
</feature>
<evidence type="ECO:0000313" key="3">
    <source>
        <dbReference type="Proteomes" id="UP001150925"/>
    </source>
</evidence>
<evidence type="ECO:0000313" key="2">
    <source>
        <dbReference type="EMBL" id="KAJ1966636.1"/>
    </source>
</evidence>
<dbReference type="OrthoDB" id="45930at2759"/>
<dbReference type="AlphaFoldDB" id="A0A9W8AQK0"/>
<proteinExistence type="predicted"/>
<dbReference type="Proteomes" id="UP001150925">
    <property type="component" value="Unassembled WGS sequence"/>
</dbReference>
<dbReference type="GO" id="GO:0030674">
    <property type="term" value="F:protein-macromolecule adaptor activity"/>
    <property type="evidence" value="ECO:0007669"/>
    <property type="project" value="TreeGrafter"/>
</dbReference>
<reference evidence="2" key="1">
    <citation type="submission" date="2022-07" db="EMBL/GenBank/DDBJ databases">
        <title>Phylogenomic reconstructions and comparative analyses of Kickxellomycotina fungi.</title>
        <authorList>
            <person name="Reynolds N.K."/>
            <person name="Stajich J.E."/>
            <person name="Barry K."/>
            <person name="Grigoriev I.V."/>
            <person name="Crous P."/>
            <person name="Smith M.E."/>
        </authorList>
    </citation>
    <scope>NUCLEOTIDE SEQUENCE</scope>
    <source>
        <strain evidence="2">RSA 1196</strain>
    </source>
</reference>
<name>A0A9W8AQK0_9FUNG</name>
<sequence length="442" mass="50122">MWSSVSGFIKRHRNKALITAGIVGGVYWVGQYAKNKLVEMQAKMARDRLFQDNLRRRFEQNLQDCTFTVMSLLPTLCDPLLDSMNVERLVQTLKEYRKSPIEGTSVTAHSETESSHPEMTSVSTDEVHPTKSRVELWEEIKLQSFTRTLTALYCLDFLTVFVYLQLNLIGRYIYVDSVASLVHPKDPQDMTGSLPSTSLPTGKARRLPFRVEQGYLTLTWWFLHRGWDQCRDLIDQAVQDVVSQVSLKAKLTHLELVGLVSQIRQQVEKEQGERVALRKRFISNLLPTSPEDLRQTLVSGGADPSLLDDPAFQEILSETRDFLESEDFELVCARCLDRSFVVFFDTLHQFFPELPVPTPATSSVVKAEGGESTLTTDLVSEFEQFNAVEPRLPLATLIPRVTREVHQILNGFPNQYLDAITSVPELQALSAIIYTTSESYAP</sequence>
<evidence type="ECO:0000256" key="1">
    <source>
        <dbReference type="SAM" id="MobiDB-lite"/>
    </source>
</evidence>
<organism evidence="2 3">
    <name type="scientific">Dispira parvispora</name>
    <dbReference type="NCBI Taxonomy" id="1520584"/>
    <lineage>
        <taxon>Eukaryota</taxon>
        <taxon>Fungi</taxon>
        <taxon>Fungi incertae sedis</taxon>
        <taxon>Zoopagomycota</taxon>
        <taxon>Kickxellomycotina</taxon>
        <taxon>Dimargaritomycetes</taxon>
        <taxon>Dimargaritales</taxon>
        <taxon>Dimargaritaceae</taxon>
        <taxon>Dispira</taxon>
    </lineage>
</organism>
<dbReference type="PANTHER" id="PTHR28080:SF1">
    <property type="entry name" value="PEROXISOMAL BIOGENESIS FACTOR 3"/>
    <property type="match status" value="1"/>
</dbReference>
<gene>
    <name evidence="2" type="primary">PEX3</name>
    <name evidence="2" type="ORF">IWQ62_002342</name>
</gene>
<dbReference type="GO" id="GO:0005778">
    <property type="term" value="C:peroxisomal membrane"/>
    <property type="evidence" value="ECO:0007669"/>
    <property type="project" value="InterPro"/>
</dbReference>